<sequence>MIEKLIIGSLIVLLYFDYQLIKQDSRSKKIYLMLSIPAGYMLYAYLTGRSLPNLDDGFQVIVGPMAEAITSWLQVK</sequence>
<keyword evidence="1" id="KW-0812">Transmembrane</keyword>
<protein>
    <submittedName>
        <fullName evidence="2">Uncharacterized protein</fullName>
    </submittedName>
</protein>
<feature type="transmembrane region" description="Helical" evidence="1">
    <location>
        <begin position="30"/>
        <end position="46"/>
    </location>
</feature>
<proteinExistence type="predicted"/>
<organism evidence="2 3">
    <name type="scientific">Fictibacillus phosphorivorans</name>
    <dbReference type="NCBI Taxonomy" id="1221500"/>
    <lineage>
        <taxon>Bacteria</taxon>
        <taxon>Bacillati</taxon>
        <taxon>Bacillota</taxon>
        <taxon>Bacilli</taxon>
        <taxon>Bacillales</taxon>
        <taxon>Fictibacillaceae</taxon>
        <taxon>Fictibacillus</taxon>
    </lineage>
</organism>
<dbReference type="STRING" id="1221500.ABE65_003335"/>
<gene>
    <name evidence="2" type="ORF">ABE65_003335</name>
</gene>
<keyword evidence="1" id="KW-0472">Membrane</keyword>
<reference evidence="2 3" key="1">
    <citation type="submission" date="2016-04" db="EMBL/GenBank/DDBJ databases">
        <title>Complete genome sequence of Fictibacillus phosphorivorans G25-29, a strain toxic to nematodes.</title>
        <authorList>
            <person name="Zheng Z."/>
        </authorList>
    </citation>
    <scope>NUCLEOTIDE SEQUENCE [LARGE SCALE GENOMIC DNA]</scope>
    <source>
        <strain evidence="2 3">G25-29</strain>
    </source>
</reference>
<dbReference type="EMBL" id="CP015378">
    <property type="protein sequence ID" value="ANC75898.1"/>
    <property type="molecule type" value="Genomic_DNA"/>
</dbReference>
<evidence type="ECO:0000256" key="1">
    <source>
        <dbReference type="SAM" id="Phobius"/>
    </source>
</evidence>
<accession>A0A160IIR5</accession>
<dbReference type="AlphaFoldDB" id="A0A160IIR5"/>
<keyword evidence="3" id="KW-1185">Reference proteome</keyword>
<keyword evidence="1" id="KW-1133">Transmembrane helix</keyword>
<name>A0A160IIR5_9BACL</name>
<dbReference type="RefSeq" id="WP_066391300.1">
    <property type="nucleotide sequence ID" value="NZ_CP015378.1"/>
</dbReference>
<evidence type="ECO:0000313" key="3">
    <source>
        <dbReference type="Proteomes" id="UP000076623"/>
    </source>
</evidence>
<dbReference type="Proteomes" id="UP000076623">
    <property type="component" value="Chromosome"/>
</dbReference>
<evidence type="ECO:0000313" key="2">
    <source>
        <dbReference type="EMBL" id="ANC75898.1"/>
    </source>
</evidence>
<dbReference type="KEGG" id="fpn:ABE65_003335"/>